<protein>
    <recommendedName>
        <fullName evidence="2 11">Protoheme IX farnesyltransferase, mitochondrial</fullName>
        <ecNumber evidence="11">2.5.1.-</ecNumber>
    </recommendedName>
    <alternativeName>
        <fullName evidence="10 11">Heme O synthase</fullName>
    </alternativeName>
</protein>
<accession>A0A9W6SWI5</accession>
<dbReference type="NCBIfam" id="TIGR01473">
    <property type="entry name" value="cyoE_ctaB"/>
    <property type="match status" value="1"/>
</dbReference>
<dbReference type="HAMAP" id="MF_00154">
    <property type="entry name" value="CyoE_CtaB"/>
    <property type="match status" value="1"/>
</dbReference>
<evidence type="ECO:0000256" key="3">
    <source>
        <dbReference type="ARBA" id="ARBA00022679"/>
    </source>
</evidence>
<keyword evidence="4 12" id="KW-0812">Transmembrane</keyword>
<keyword evidence="14" id="KW-1185">Reference proteome</keyword>
<dbReference type="CDD" id="cd13957">
    <property type="entry name" value="PT_UbiA_Cox10"/>
    <property type="match status" value="1"/>
</dbReference>
<evidence type="ECO:0000313" key="14">
    <source>
        <dbReference type="Proteomes" id="UP001165063"/>
    </source>
</evidence>
<dbReference type="EMBL" id="BSXU01008891">
    <property type="protein sequence ID" value="GME67595.1"/>
    <property type="molecule type" value="Genomic_DNA"/>
</dbReference>
<evidence type="ECO:0000256" key="1">
    <source>
        <dbReference type="ARBA" id="ARBA00004225"/>
    </source>
</evidence>
<evidence type="ECO:0000256" key="4">
    <source>
        <dbReference type="ARBA" id="ARBA00022692"/>
    </source>
</evidence>
<evidence type="ECO:0000256" key="10">
    <source>
        <dbReference type="ARBA" id="ARBA00030253"/>
    </source>
</evidence>
<dbReference type="Pfam" id="PF01040">
    <property type="entry name" value="UbiA"/>
    <property type="match status" value="1"/>
</dbReference>
<evidence type="ECO:0000256" key="11">
    <source>
        <dbReference type="PIRNR" id="PIRNR001773"/>
    </source>
</evidence>
<evidence type="ECO:0000256" key="7">
    <source>
        <dbReference type="ARBA" id="ARBA00023128"/>
    </source>
</evidence>
<evidence type="ECO:0000256" key="12">
    <source>
        <dbReference type="SAM" id="Phobius"/>
    </source>
</evidence>
<reference evidence="13" key="1">
    <citation type="submission" date="2023-04" db="EMBL/GenBank/DDBJ databases">
        <title>Ambrosiozyma monospora NBRC 1965.</title>
        <authorList>
            <person name="Ichikawa N."/>
            <person name="Sato H."/>
            <person name="Tonouchi N."/>
        </authorList>
    </citation>
    <scope>NUCLEOTIDE SEQUENCE</scope>
    <source>
        <strain evidence="13">NBRC 1965</strain>
    </source>
</reference>
<dbReference type="PANTHER" id="PTHR43448:SF2">
    <property type="entry name" value="PROTOHEME IX FARNESYLTRANSFERASE, MITOCHONDRIAL"/>
    <property type="match status" value="1"/>
</dbReference>
<proteinExistence type="inferred from homology"/>
<keyword evidence="7 11" id="KW-0496">Mitochondrion</keyword>
<feature type="transmembrane region" description="Helical" evidence="12">
    <location>
        <begin position="364"/>
        <end position="382"/>
    </location>
</feature>
<keyword evidence="9 11" id="KW-0472">Membrane</keyword>
<dbReference type="EC" id="2.5.1.-" evidence="11"/>
<comment type="similarity">
    <text evidence="11">Belongs to the ubiA prenyltransferase family.</text>
</comment>
<dbReference type="PIRSF" id="PIRSF001773">
    <property type="entry name" value="COX10"/>
    <property type="match status" value="1"/>
</dbReference>
<feature type="transmembrane region" description="Helical" evidence="12">
    <location>
        <begin position="194"/>
        <end position="214"/>
    </location>
</feature>
<keyword evidence="5" id="KW-0809">Transit peptide</keyword>
<evidence type="ECO:0000256" key="9">
    <source>
        <dbReference type="ARBA" id="ARBA00023136"/>
    </source>
</evidence>
<dbReference type="AlphaFoldDB" id="A0A9W6SWI5"/>
<keyword evidence="8 11" id="KW-0350">Heme biosynthesis</keyword>
<gene>
    <name evidence="13" type="ORF">Amon01_000888300</name>
</gene>
<evidence type="ECO:0000256" key="6">
    <source>
        <dbReference type="ARBA" id="ARBA00022989"/>
    </source>
</evidence>
<evidence type="ECO:0000313" key="13">
    <source>
        <dbReference type="EMBL" id="GME67595.1"/>
    </source>
</evidence>
<dbReference type="InterPro" id="IPR006369">
    <property type="entry name" value="Protohaem_IX_farnesylTrfase"/>
</dbReference>
<dbReference type="FunFam" id="1.10.357.140:FF:000004">
    <property type="entry name" value="Protoheme IX farnesyltransferase, mitochondrial"/>
    <property type="match status" value="1"/>
</dbReference>
<dbReference type="Gene3D" id="1.10.357.140">
    <property type="entry name" value="UbiA prenyltransferase"/>
    <property type="match status" value="1"/>
</dbReference>
<dbReference type="InterPro" id="IPR016315">
    <property type="entry name" value="Protohaem_IX_farnesylTrfase_mt"/>
</dbReference>
<dbReference type="OrthoDB" id="5211at2759"/>
<name>A0A9W6SWI5_AMBMO</name>
<dbReference type="InterPro" id="IPR044878">
    <property type="entry name" value="UbiA_sf"/>
</dbReference>
<evidence type="ECO:0000256" key="5">
    <source>
        <dbReference type="ARBA" id="ARBA00022946"/>
    </source>
</evidence>
<organism evidence="13 14">
    <name type="scientific">Ambrosiozyma monospora</name>
    <name type="common">Yeast</name>
    <name type="synonym">Endomycopsis monosporus</name>
    <dbReference type="NCBI Taxonomy" id="43982"/>
    <lineage>
        <taxon>Eukaryota</taxon>
        <taxon>Fungi</taxon>
        <taxon>Dikarya</taxon>
        <taxon>Ascomycota</taxon>
        <taxon>Saccharomycotina</taxon>
        <taxon>Pichiomycetes</taxon>
        <taxon>Pichiales</taxon>
        <taxon>Pichiaceae</taxon>
        <taxon>Ambrosiozyma</taxon>
    </lineage>
</organism>
<sequence length="488" mass="54248">MWKVSMNTVASPFFFTTNSKASSGILSHQLQSSKRFLYYYSNRFLTKSSQNFNESHESSSISSHTQFIPNYRLLPCGHGQRLSSTSSSTAIPSSEKSSVIEQVAKNALACHPPSNNSSKNNIASATSHIPFNVKGKEASSKNKLSVLQRLQKGESLTFKEIYQPYLALTKPNLTFLIMLSSICSYALAPNPLNVVTFMNLTGGILLTSGAANAINMGREPHLDSKMARTSTRPIVRGLVTPNEAYTFAAVTGSLGCAILWFGVNPTVSMLAALNIVLYSWIYTSLKRKSILNTWVGAIVGAIPPLMGWAACSSLSDPGAWCLAALLYAWQFPHFNSLSHNIKSEYQKAGYVMTAFVNPKLNARVALRYSLLMFPICFGLSYWGVCDPYFSFDSSILNGWMAYMSFKFWQQQRHNYSKKIQATGGPSAAEVTIANAYAKKLFWCSIWQLPVVLVLAMLHKTGQWDGLYYHFFGYKKEDDKLKEKFTNAM</sequence>
<comment type="subcellular location">
    <subcellularLocation>
        <location evidence="1">Mitochondrion membrane</location>
        <topology evidence="1">Multi-pass membrane protein</topology>
    </subcellularLocation>
</comment>
<dbReference type="GO" id="GO:0031966">
    <property type="term" value="C:mitochondrial membrane"/>
    <property type="evidence" value="ECO:0007669"/>
    <property type="project" value="UniProtKB-SubCell"/>
</dbReference>
<dbReference type="PANTHER" id="PTHR43448">
    <property type="entry name" value="PROTOHEME IX FARNESYLTRANSFERASE, MITOCHONDRIAL"/>
    <property type="match status" value="1"/>
</dbReference>
<feature type="transmembrane region" description="Helical" evidence="12">
    <location>
        <begin position="440"/>
        <end position="458"/>
    </location>
</feature>
<keyword evidence="3 11" id="KW-0808">Transferase</keyword>
<dbReference type="GO" id="GO:0008495">
    <property type="term" value="F:protoheme IX farnesyltransferase activity"/>
    <property type="evidence" value="ECO:0007669"/>
    <property type="project" value="InterPro"/>
</dbReference>
<keyword evidence="6 12" id="KW-1133">Transmembrane helix</keyword>
<evidence type="ECO:0000256" key="2">
    <source>
        <dbReference type="ARBA" id="ARBA00016335"/>
    </source>
</evidence>
<dbReference type="GO" id="GO:0006784">
    <property type="term" value="P:heme A biosynthetic process"/>
    <property type="evidence" value="ECO:0007669"/>
    <property type="project" value="TreeGrafter"/>
</dbReference>
<dbReference type="InterPro" id="IPR030470">
    <property type="entry name" value="UbiA_prenylTrfase_CS"/>
</dbReference>
<dbReference type="PROSITE" id="PS00943">
    <property type="entry name" value="UBIA"/>
    <property type="match status" value="1"/>
</dbReference>
<comment type="caution">
    <text evidence="13">The sequence shown here is derived from an EMBL/GenBank/DDBJ whole genome shotgun (WGS) entry which is preliminary data.</text>
</comment>
<comment type="function">
    <text evidence="11">Converts protoheme IX and farnesyl diphosphate to heme O.</text>
</comment>
<feature type="transmembrane region" description="Helical" evidence="12">
    <location>
        <begin position="267"/>
        <end position="285"/>
    </location>
</feature>
<evidence type="ECO:0000256" key="8">
    <source>
        <dbReference type="ARBA" id="ARBA00023133"/>
    </source>
</evidence>
<dbReference type="Proteomes" id="UP001165063">
    <property type="component" value="Unassembled WGS sequence"/>
</dbReference>
<dbReference type="InterPro" id="IPR000537">
    <property type="entry name" value="UbiA_prenyltransferase"/>
</dbReference>